<feature type="region of interest" description="Disordered" evidence="1">
    <location>
        <begin position="32"/>
        <end position="66"/>
    </location>
</feature>
<name>A0ABS7JC22_9SPHN</name>
<evidence type="ECO:0000313" key="3">
    <source>
        <dbReference type="Proteomes" id="UP000776651"/>
    </source>
</evidence>
<dbReference type="Proteomes" id="UP000776651">
    <property type="component" value="Unassembled WGS sequence"/>
</dbReference>
<evidence type="ECO:0000256" key="1">
    <source>
        <dbReference type="SAM" id="MobiDB-lite"/>
    </source>
</evidence>
<sequence length="196" mass="20645">MTFLVTLGVILLSQQIAVEQVDPIDAPSIAQDIEQLSKRGDAEMSDPIGAPDGDGGKDVQQLSRPDTTLELTRVEGMDRCSAELLSDKDADFCARRIETRSGDFSPRPAPSLTAEQVLVGEKYASVAGVGVANASRDATRRELSPEDQDLQALASLTLPSTTPPPAAKEEPQAGLPPATEALIEAIVNQLSQPGGN</sequence>
<keyword evidence="3" id="KW-1185">Reference proteome</keyword>
<evidence type="ECO:0008006" key="4">
    <source>
        <dbReference type="Google" id="ProtNLM"/>
    </source>
</evidence>
<evidence type="ECO:0000313" key="2">
    <source>
        <dbReference type="EMBL" id="MBX7487574.1"/>
    </source>
</evidence>
<proteinExistence type="predicted"/>
<reference evidence="2 3" key="1">
    <citation type="submission" date="2021-08" db="EMBL/GenBank/DDBJ databases">
        <title>Comparative Genomics Analysis of the Genus Qipengyuania Reveals Extensive Genetic Diversity and Metabolic Versatility, Including the Description of Fifteen Novel Species.</title>
        <authorList>
            <person name="Liu Y."/>
        </authorList>
    </citation>
    <scope>NUCLEOTIDE SEQUENCE [LARGE SCALE GENOMIC DNA]</scope>
    <source>
        <strain evidence="2 3">GH25</strain>
    </source>
</reference>
<comment type="caution">
    <text evidence="2">The sequence shown here is derived from an EMBL/GenBank/DDBJ whole genome shotgun (WGS) entry which is preliminary data.</text>
</comment>
<organism evidence="2 3">
    <name type="scientific">Qipengyuania pacifica</name>
    <dbReference type="NCBI Taxonomy" id="2860199"/>
    <lineage>
        <taxon>Bacteria</taxon>
        <taxon>Pseudomonadati</taxon>
        <taxon>Pseudomonadota</taxon>
        <taxon>Alphaproteobacteria</taxon>
        <taxon>Sphingomonadales</taxon>
        <taxon>Erythrobacteraceae</taxon>
        <taxon>Qipengyuania</taxon>
    </lineage>
</organism>
<dbReference type="EMBL" id="JAIGNQ010000001">
    <property type="protein sequence ID" value="MBX7487574.1"/>
    <property type="molecule type" value="Genomic_DNA"/>
</dbReference>
<protein>
    <recommendedName>
        <fullName evidence="4">Secreted protein</fullName>
    </recommendedName>
</protein>
<accession>A0ABS7JC22</accession>
<feature type="region of interest" description="Disordered" evidence="1">
    <location>
        <begin position="157"/>
        <end position="177"/>
    </location>
</feature>
<dbReference type="RefSeq" id="WP_221597050.1">
    <property type="nucleotide sequence ID" value="NZ_JAIGNQ010000001.1"/>
</dbReference>
<gene>
    <name evidence="2" type="ORF">K3177_03510</name>
</gene>